<dbReference type="PANTHER" id="PTHR34148:SF1">
    <property type="entry name" value="ADENOSYLCOBINAMIDE-GDP RIBAZOLETRANSFERASE"/>
    <property type="match status" value="1"/>
</dbReference>
<keyword evidence="11 19" id="KW-0460">Magnesium</keyword>
<protein>
    <recommendedName>
        <fullName evidence="6 19">Adenosylcobinamide-GDP ribazoletransferase</fullName>
        <ecNumber evidence="5 19">2.7.8.26</ecNumber>
    </recommendedName>
    <alternativeName>
        <fullName evidence="16 19">Cobalamin synthase</fullName>
    </alternativeName>
    <alternativeName>
        <fullName evidence="15 19">Cobalamin-5'-phosphate synthase</fullName>
    </alternativeName>
</protein>
<evidence type="ECO:0000256" key="14">
    <source>
        <dbReference type="ARBA" id="ARBA00025228"/>
    </source>
</evidence>
<evidence type="ECO:0000256" key="10">
    <source>
        <dbReference type="ARBA" id="ARBA00022692"/>
    </source>
</evidence>
<comment type="catalytic activity">
    <reaction evidence="17 19">
        <text>alpha-ribazole + adenosylcob(III)inamide-GDP = adenosylcob(III)alamin + GMP + H(+)</text>
        <dbReference type="Rhea" id="RHEA:16049"/>
        <dbReference type="ChEBI" id="CHEBI:10329"/>
        <dbReference type="ChEBI" id="CHEBI:15378"/>
        <dbReference type="ChEBI" id="CHEBI:18408"/>
        <dbReference type="ChEBI" id="CHEBI:58115"/>
        <dbReference type="ChEBI" id="CHEBI:60487"/>
        <dbReference type="EC" id="2.7.8.26"/>
    </reaction>
</comment>
<reference evidence="21 22" key="1">
    <citation type="submission" date="2020-08" db="EMBL/GenBank/DDBJ databases">
        <title>Genomic Encyclopedia of Type Strains, Phase III (KMG-III): the genomes of soil and plant-associated and newly described type strains.</title>
        <authorList>
            <person name="Whitman W."/>
        </authorList>
    </citation>
    <scope>NUCLEOTIDE SEQUENCE [LARGE SCALE GENOMIC DNA]</scope>
    <source>
        <strain evidence="21 22">CECT 3303</strain>
    </source>
</reference>
<comment type="subcellular location">
    <subcellularLocation>
        <location evidence="2 19">Cell membrane</location>
        <topology evidence="2 19">Multi-pass membrane protein</topology>
    </subcellularLocation>
</comment>
<keyword evidence="9 19" id="KW-0808">Transferase</keyword>
<proteinExistence type="inferred from homology"/>
<keyword evidence="12 19" id="KW-1133">Transmembrane helix</keyword>
<feature type="transmembrane region" description="Helical" evidence="19">
    <location>
        <begin position="157"/>
        <end position="177"/>
    </location>
</feature>
<comment type="similarity">
    <text evidence="4 19">Belongs to the CobS family.</text>
</comment>
<evidence type="ECO:0000256" key="8">
    <source>
        <dbReference type="ARBA" id="ARBA00022573"/>
    </source>
</evidence>
<feature type="compositionally biased region" description="Low complexity" evidence="20">
    <location>
        <begin position="40"/>
        <end position="49"/>
    </location>
</feature>
<dbReference type="Proteomes" id="UP000562352">
    <property type="component" value="Unassembled WGS sequence"/>
</dbReference>
<feature type="transmembrane region" description="Helical" evidence="19">
    <location>
        <begin position="234"/>
        <end position="255"/>
    </location>
</feature>
<dbReference type="EC" id="2.7.8.26" evidence="5 19"/>
<dbReference type="AlphaFoldDB" id="A0A841D2K1"/>
<evidence type="ECO:0000256" key="2">
    <source>
        <dbReference type="ARBA" id="ARBA00004651"/>
    </source>
</evidence>
<evidence type="ECO:0000256" key="17">
    <source>
        <dbReference type="ARBA" id="ARBA00048623"/>
    </source>
</evidence>
<gene>
    <name evidence="19" type="primary">cobS</name>
    <name evidence="21" type="ORF">FHS22_000993</name>
</gene>
<dbReference type="PANTHER" id="PTHR34148">
    <property type="entry name" value="ADENOSYLCOBINAMIDE-GDP RIBAZOLETRANSFERASE"/>
    <property type="match status" value="1"/>
</dbReference>
<dbReference type="Pfam" id="PF02654">
    <property type="entry name" value="CobS"/>
    <property type="match status" value="2"/>
</dbReference>
<keyword evidence="10 19" id="KW-0812">Transmembrane</keyword>
<evidence type="ECO:0000256" key="7">
    <source>
        <dbReference type="ARBA" id="ARBA00022475"/>
    </source>
</evidence>
<comment type="caution">
    <text evidence="21">The sequence shown here is derived from an EMBL/GenBank/DDBJ whole genome shotgun (WGS) entry which is preliminary data.</text>
</comment>
<dbReference type="GO" id="GO:0051073">
    <property type="term" value="F:adenosylcobinamide-GDP ribazoletransferase activity"/>
    <property type="evidence" value="ECO:0007669"/>
    <property type="project" value="UniProtKB-UniRule"/>
</dbReference>
<dbReference type="GO" id="GO:0009236">
    <property type="term" value="P:cobalamin biosynthetic process"/>
    <property type="evidence" value="ECO:0007669"/>
    <property type="project" value="UniProtKB-UniRule"/>
</dbReference>
<evidence type="ECO:0000256" key="15">
    <source>
        <dbReference type="ARBA" id="ARBA00032605"/>
    </source>
</evidence>
<evidence type="ECO:0000256" key="5">
    <source>
        <dbReference type="ARBA" id="ARBA00013200"/>
    </source>
</evidence>
<feature type="transmembrane region" description="Helical" evidence="19">
    <location>
        <begin position="109"/>
        <end position="127"/>
    </location>
</feature>
<feature type="transmembrane region" description="Helical" evidence="19">
    <location>
        <begin position="83"/>
        <end position="103"/>
    </location>
</feature>
<feature type="compositionally biased region" description="Pro residues" evidence="20">
    <location>
        <begin position="1"/>
        <end position="11"/>
    </location>
</feature>
<keyword evidence="13 19" id="KW-0472">Membrane</keyword>
<accession>A0A841D2K1</accession>
<evidence type="ECO:0000256" key="9">
    <source>
        <dbReference type="ARBA" id="ARBA00022679"/>
    </source>
</evidence>
<evidence type="ECO:0000256" key="11">
    <source>
        <dbReference type="ARBA" id="ARBA00022842"/>
    </source>
</evidence>
<name>A0A841D2K1_PLAVE</name>
<comment type="function">
    <text evidence="14 19">Joins adenosylcobinamide-GDP and alpha-ribazole to generate adenosylcobalamin (Ado-cobalamin). Also synthesizes adenosylcobalamin 5'-phosphate from adenosylcobinamide-GDP and alpha-ribazole 5'-phosphate.</text>
</comment>
<feature type="transmembrane region" description="Helical" evidence="19">
    <location>
        <begin position="314"/>
        <end position="343"/>
    </location>
</feature>
<dbReference type="InterPro" id="IPR003805">
    <property type="entry name" value="CobS"/>
</dbReference>
<evidence type="ECO:0000256" key="16">
    <source>
        <dbReference type="ARBA" id="ARBA00032853"/>
    </source>
</evidence>
<evidence type="ECO:0000256" key="6">
    <source>
        <dbReference type="ARBA" id="ARBA00015850"/>
    </source>
</evidence>
<dbReference type="HAMAP" id="MF_00719">
    <property type="entry name" value="CobS"/>
    <property type="match status" value="1"/>
</dbReference>
<evidence type="ECO:0000256" key="1">
    <source>
        <dbReference type="ARBA" id="ARBA00001946"/>
    </source>
</evidence>
<dbReference type="GO" id="GO:0005886">
    <property type="term" value="C:plasma membrane"/>
    <property type="evidence" value="ECO:0007669"/>
    <property type="project" value="UniProtKB-SubCell"/>
</dbReference>
<evidence type="ECO:0000256" key="19">
    <source>
        <dbReference type="HAMAP-Rule" id="MF_00719"/>
    </source>
</evidence>
<evidence type="ECO:0000256" key="3">
    <source>
        <dbReference type="ARBA" id="ARBA00004663"/>
    </source>
</evidence>
<evidence type="ECO:0000313" key="21">
    <source>
        <dbReference type="EMBL" id="MBB5961736.1"/>
    </source>
</evidence>
<dbReference type="UniPathway" id="UPA00148">
    <property type="reaction ID" value="UER00238"/>
</dbReference>
<comment type="cofactor">
    <cofactor evidence="1 19">
        <name>Mg(2+)</name>
        <dbReference type="ChEBI" id="CHEBI:18420"/>
    </cofactor>
</comment>
<dbReference type="GO" id="GO:0008818">
    <property type="term" value="F:cobalamin 5'-phosphate synthase activity"/>
    <property type="evidence" value="ECO:0007669"/>
    <property type="project" value="UniProtKB-UniRule"/>
</dbReference>
<evidence type="ECO:0000256" key="4">
    <source>
        <dbReference type="ARBA" id="ARBA00010561"/>
    </source>
</evidence>
<keyword evidence="22" id="KW-1185">Reference proteome</keyword>
<feature type="region of interest" description="Disordered" evidence="20">
    <location>
        <begin position="1"/>
        <end position="49"/>
    </location>
</feature>
<evidence type="ECO:0000256" key="13">
    <source>
        <dbReference type="ARBA" id="ARBA00023136"/>
    </source>
</evidence>
<keyword evidence="7 19" id="KW-1003">Cell membrane</keyword>
<keyword evidence="8 19" id="KW-0169">Cobalamin biosynthesis</keyword>
<dbReference type="RefSeq" id="WP_377295557.1">
    <property type="nucleotide sequence ID" value="NZ_BAAAWZ010000001.1"/>
</dbReference>
<dbReference type="EMBL" id="JACHJJ010000002">
    <property type="protein sequence ID" value="MBB5961736.1"/>
    <property type="molecule type" value="Genomic_DNA"/>
</dbReference>
<evidence type="ECO:0000313" key="22">
    <source>
        <dbReference type="Proteomes" id="UP000562352"/>
    </source>
</evidence>
<evidence type="ECO:0000256" key="18">
    <source>
        <dbReference type="ARBA" id="ARBA00049504"/>
    </source>
</evidence>
<evidence type="ECO:0000256" key="20">
    <source>
        <dbReference type="SAM" id="MobiDB-lite"/>
    </source>
</evidence>
<comment type="pathway">
    <text evidence="3 19">Cofactor biosynthesis; adenosylcobalamin biosynthesis; adenosylcobalamin from cob(II)yrinate a,c-diamide: step 7/7.</text>
</comment>
<organism evidence="21 22">
    <name type="scientific">Planomonospora venezuelensis</name>
    <dbReference type="NCBI Taxonomy" id="1999"/>
    <lineage>
        <taxon>Bacteria</taxon>
        <taxon>Bacillati</taxon>
        <taxon>Actinomycetota</taxon>
        <taxon>Actinomycetes</taxon>
        <taxon>Streptosporangiales</taxon>
        <taxon>Streptosporangiaceae</taxon>
        <taxon>Planomonospora</taxon>
    </lineage>
</organism>
<comment type="catalytic activity">
    <reaction evidence="18 19">
        <text>alpha-ribazole 5'-phosphate + adenosylcob(III)inamide-GDP = adenosylcob(III)alamin 5'-phosphate + GMP + H(+)</text>
        <dbReference type="Rhea" id="RHEA:23560"/>
        <dbReference type="ChEBI" id="CHEBI:15378"/>
        <dbReference type="ChEBI" id="CHEBI:57918"/>
        <dbReference type="ChEBI" id="CHEBI:58115"/>
        <dbReference type="ChEBI" id="CHEBI:60487"/>
        <dbReference type="ChEBI" id="CHEBI:60493"/>
        <dbReference type="EC" id="2.7.8.26"/>
    </reaction>
</comment>
<evidence type="ECO:0000256" key="12">
    <source>
        <dbReference type="ARBA" id="ARBA00022989"/>
    </source>
</evidence>
<sequence>MPETPPPQSPPDDPDGPRRPQDPDGPEGPGVPEDPPAPSRRPGAPGRPSTLADGFRLAVGTLTVFPVRPGTVDRRAGGRAMALAPLVGALLGGVAAAVLAAALRLGVSPLLASALAVGLLALLTRALHLDGLADLADGLGSGRPADRALDVMKRSDIGPFGVVTLVLTLLVQVAALAEAAAAGIGPPALVTACVAGRLALTWACRERVPAARPGGLGAMVAGTVRRGPALASTALSFAGVAAVTFVFCLGALGLLSASGGGLDRRYADYSPADGIVYDGSYAPLKGVGMSPEYAGALEVSFAEGTLRLSGAPLLALPAVVTVLPAVAAVLPAVAVGLAAAWALRRRAVRRLGGITGDVLGALVETAATAALVTCAILS</sequence>